<gene>
    <name evidence="1" type="ORF">D5F11_000380</name>
</gene>
<dbReference type="RefSeq" id="WP_120115030.1">
    <property type="nucleotide sequence ID" value="NZ_BORJ01000005.1"/>
</dbReference>
<evidence type="ECO:0000313" key="2">
    <source>
        <dbReference type="Proteomes" id="UP000287296"/>
    </source>
</evidence>
<reference evidence="1 2" key="1">
    <citation type="submission" date="2018-12" db="EMBL/GenBank/DDBJ databases">
        <authorList>
            <person name="Sun L."/>
            <person name="Chen Z."/>
        </authorList>
    </citation>
    <scope>NUCLEOTIDE SEQUENCE [LARGE SCALE GENOMIC DNA]</scope>
    <source>
        <strain evidence="1 2">LMG 29736</strain>
    </source>
</reference>
<sequence length="79" mass="9168">MKLKPSADATDFQGDFIELKLDKIWAQIRQGAFDFFRMNLVFTLRANQCKSVRTEGKNFLSEGRVIIAPFRLPYFLGIH</sequence>
<protein>
    <submittedName>
        <fullName evidence="1">Uncharacterized protein</fullName>
    </submittedName>
</protein>
<comment type="caution">
    <text evidence="1">The sequence shown here is derived from an EMBL/GenBank/DDBJ whole genome shotgun (WGS) entry which is preliminary data.</text>
</comment>
<evidence type="ECO:0000313" key="1">
    <source>
        <dbReference type="EMBL" id="RST61382.1"/>
    </source>
</evidence>
<dbReference type="Proteomes" id="UP000287296">
    <property type="component" value="Unassembled WGS sequence"/>
</dbReference>
<organism evidence="1 2">
    <name type="scientific">Siminovitchia terrae</name>
    <name type="common">Bacillus terrae</name>
    <dbReference type="NCBI Taxonomy" id="1914933"/>
    <lineage>
        <taxon>Bacteria</taxon>
        <taxon>Bacillati</taxon>
        <taxon>Bacillota</taxon>
        <taxon>Bacilli</taxon>
        <taxon>Bacillales</taxon>
        <taxon>Bacillaceae</taxon>
        <taxon>Siminovitchia</taxon>
    </lineage>
</organism>
<dbReference type="AlphaFoldDB" id="A0A429XDG0"/>
<dbReference type="EMBL" id="QYTW02000001">
    <property type="protein sequence ID" value="RST61382.1"/>
    <property type="molecule type" value="Genomic_DNA"/>
</dbReference>
<name>A0A429XDG0_SIMTE</name>
<proteinExistence type="predicted"/>
<accession>A0A429XDG0</accession>